<evidence type="ECO:0000313" key="3">
    <source>
        <dbReference type="Proteomes" id="UP000252519"/>
    </source>
</evidence>
<reference evidence="2 3" key="1">
    <citation type="submission" date="2014-10" db="EMBL/GenBank/DDBJ databases">
        <title>Draft genome of the hookworm Ancylostoma caninum.</title>
        <authorList>
            <person name="Mitreva M."/>
        </authorList>
    </citation>
    <scope>NUCLEOTIDE SEQUENCE [LARGE SCALE GENOMIC DNA]</scope>
    <source>
        <strain evidence="2 3">Baltimore</strain>
    </source>
</reference>
<name>A0A368FM27_ANCCA</name>
<evidence type="ECO:0000256" key="1">
    <source>
        <dbReference type="SAM" id="MobiDB-lite"/>
    </source>
</evidence>
<evidence type="ECO:0000313" key="2">
    <source>
        <dbReference type="EMBL" id="RCN33236.1"/>
    </source>
</evidence>
<dbReference type="OrthoDB" id="10462732at2759"/>
<dbReference type="EMBL" id="JOJR01000953">
    <property type="protein sequence ID" value="RCN33236.1"/>
    <property type="molecule type" value="Genomic_DNA"/>
</dbReference>
<keyword evidence="3" id="KW-1185">Reference proteome</keyword>
<sequence>MYNADDETTFDAWYKRYGPVIDSSDWSSTIRRTKAKPARRQDIDLPETIRNLTKLFGPKKTLIRTPTAEHRQANPKEEQPV</sequence>
<feature type="compositionally biased region" description="Basic and acidic residues" evidence="1">
    <location>
        <begin position="67"/>
        <end position="81"/>
    </location>
</feature>
<organism evidence="2 3">
    <name type="scientific">Ancylostoma caninum</name>
    <name type="common">Dog hookworm</name>
    <dbReference type="NCBI Taxonomy" id="29170"/>
    <lineage>
        <taxon>Eukaryota</taxon>
        <taxon>Metazoa</taxon>
        <taxon>Ecdysozoa</taxon>
        <taxon>Nematoda</taxon>
        <taxon>Chromadorea</taxon>
        <taxon>Rhabditida</taxon>
        <taxon>Rhabditina</taxon>
        <taxon>Rhabditomorpha</taxon>
        <taxon>Strongyloidea</taxon>
        <taxon>Ancylostomatidae</taxon>
        <taxon>Ancylostomatinae</taxon>
        <taxon>Ancylostoma</taxon>
    </lineage>
</organism>
<feature type="region of interest" description="Disordered" evidence="1">
    <location>
        <begin position="60"/>
        <end position="81"/>
    </location>
</feature>
<protein>
    <submittedName>
        <fullName evidence="2">Uncharacterized protein</fullName>
    </submittedName>
</protein>
<dbReference type="AlphaFoldDB" id="A0A368FM27"/>
<comment type="caution">
    <text evidence="2">The sequence shown here is derived from an EMBL/GenBank/DDBJ whole genome shotgun (WGS) entry which is preliminary data.</text>
</comment>
<accession>A0A368FM27</accession>
<gene>
    <name evidence="2" type="ORF">ANCCAN_20948</name>
</gene>
<dbReference type="Proteomes" id="UP000252519">
    <property type="component" value="Unassembled WGS sequence"/>
</dbReference>
<proteinExistence type="predicted"/>